<protein>
    <recommendedName>
        <fullName evidence="4">PKD domain-containing protein</fullName>
    </recommendedName>
</protein>
<evidence type="ECO:0000313" key="2">
    <source>
        <dbReference type="EMBL" id="RLJ68250.1"/>
    </source>
</evidence>
<dbReference type="EMBL" id="RCCI01000004">
    <property type="protein sequence ID" value="RLJ68250.1"/>
    <property type="molecule type" value="Genomic_DNA"/>
</dbReference>
<keyword evidence="3" id="KW-1185">Reference proteome</keyword>
<name>A0A497XLH7_9PROT</name>
<sequence length="190" mass="19161">MKFASITAALLFAVTGSAFAVSGGIEGIKAEPNPAKVGQPVKITVTGDTAESTLCGLLTIFGDGKDERSNVGGKDGPFPKTATYTYGKPGTYTVKAEGRKVGMSFGCPGTAEAKLVVEAAPAAAPAKGAAAAGPACPEGYALKGKARKAGDFTCTAGKGAKKPEKVMDCADGLEYFQTKTTLGCRKAGKK</sequence>
<dbReference type="InterPro" id="IPR013783">
    <property type="entry name" value="Ig-like_fold"/>
</dbReference>
<evidence type="ECO:0008006" key="4">
    <source>
        <dbReference type="Google" id="ProtNLM"/>
    </source>
</evidence>
<proteinExistence type="predicted"/>
<dbReference type="AlphaFoldDB" id="A0A497XLH7"/>
<organism evidence="2 3">
    <name type="scientific">Sulfurisoma sediminicola</name>
    <dbReference type="NCBI Taxonomy" id="1381557"/>
    <lineage>
        <taxon>Bacteria</taxon>
        <taxon>Pseudomonadati</taxon>
        <taxon>Pseudomonadota</taxon>
        <taxon>Betaproteobacteria</taxon>
        <taxon>Nitrosomonadales</taxon>
        <taxon>Sterolibacteriaceae</taxon>
        <taxon>Sulfurisoma</taxon>
    </lineage>
</organism>
<comment type="caution">
    <text evidence="2">The sequence shown here is derived from an EMBL/GenBank/DDBJ whole genome shotgun (WGS) entry which is preliminary data.</text>
</comment>
<dbReference type="Proteomes" id="UP000268908">
    <property type="component" value="Unassembled WGS sequence"/>
</dbReference>
<feature type="signal peptide" evidence="1">
    <location>
        <begin position="1"/>
        <end position="20"/>
    </location>
</feature>
<evidence type="ECO:0000313" key="3">
    <source>
        <dbReference type="Proteomes" id="UP000268908"/>
    </source>
</evidence>
<evidence type="ECO:0000256" key="1">
    <source>
        <dbReference type="SAM" id="SignalP"/>
    </source>
</evidence>
<keyword evidence="1" id="KW-0732">Signal</keyword>
<dbReference type="CDD" id="cd00146">
    <property type="entry name" value="PKD"/>
    <property type="match status" value="1"/>
</dbReference>
<accession>A0A497XLH7</accession>
<feature type="chain" id="PRO_5019755402" description="PKD domain-containing protein" evidence="1">
    <location>
        <begin position="21"/>
        <end position="190"/>
    </location>
</feature>
<dbReference type="RefSeq" id="WP_121240166.1">
    <property type="nucleotide sequence ID" value="NZ_BHVV01000001.1"/>
</dbReference>
<reference evidence="2 3" key="1">
    <citation type="submission" date="2018-10" db="EMBL/GenBank/DDBJ databases">
        <title>Genomic Encyclopedia of Type Strains, Phase IV (KMG-IV): sequencing the most valuable type-strain genomes for metagenomic binning, comparative biology and taxonomic classification.</title>
        <authorList>
            <person name="Goeker M."/>
        </authorList>
    </citation>
    <scope>NUCLEOTIDE SEQUENCE [LARGE SCALE GENOMIC DNA]</scope>
    <source>
        <strain evidence="2 3">DSM 26916</strain>
    </source>
</reference>
<dbReference type="Gene3D" id="2.60.40.10">
    <property type="entry name" value="Immunoglobulins"/>
    <property type="match status" value="1"/>
</dbReference>
<gene>
    <name evidence="2" type="ORF">DFR35_0804</name>
</gene>